<sequence>MELALGLFVIAAVGGLVMAARVWSGAFPPWWLSVLHALLGAAGIVVLLLALRGAGIVLGWWALAALVIAALGGFFLASFHLRKQTHPRGVVVLHGGLAALGVVLLIAALFQA</sequence>
<evidence type="ECO:0000313" key="2">
    <source>
        <dbReference type="EMBL" id="TGY87372.1"/>
    </source>
</evidence>
<reference evidence="2 3" key="1">
    <citation type="journal article" date="2017" name="Int. J. Syst. Evol. Microbiol.">
        <title>Marinicauda algicola sp. nov., isolated from a marine red alga Rhodosorus marinus.</title>
        <authorList>
            <person name="Jeong S.E."/>
            <person name="Jeon S.H."/>
            <person name="Chun B.H."/>
            <person name="Kim D.W."/>
            <person name="Jeon C.O."/>
        </authorList>
    </citation>
    <scope>NUCLEOTIDE SEQUENCE [LARGE SCALE GENOMIC DNA]</scope>
    <source>
        <strain evidence="2 3">JCM 31718</strain>
    </source>
</reference>
<evidence type="ECO:0000313" key="3">
    <source>
        <dbReference type="Proteomes" id="UP000308054"/>
    </source>
</evidence>
<keyword evidence="1" id="KW-0812">Transmembrane</keyword>
<keyword evidence="3" id="KW-1185">Reference proteome</keyword>
<comment type="caution">
    <text evidence="2">The sequence shown here is derived from an EMBL/GenBank/DDBJ whole genome shotgun (WGS) entry which is preliminary data.</text>
</comment>
<feature type="transmembrane region" description="Helical" evidence="1">
    <location>
        <begin position="91"/>
        <end position="110"/>
    </location>
</feature>
<dbReference type="Proteomes" id="UP000308054">
    <property type="component" value="Unassembled WGS sequence"/>
</dbReference>
<dbReference type="AlphaFoldDB" id="A0A4S2GX79"/>
<gene>
    <name evidence="2" type="ORF">E5163_14995</name>
</gene>
<name>A0A4S2GX79_9PROT</name>
<dbReference type="RefSeq" id="WP_135997346.1">
    <property type="nucleotide sequence ID" value="NZ_CP071057.1"/>
</dbReference>
<keyword evidence="1" id="KW-1133">Transmembrane helix</keyword>
<keyword evidence="1" id="KW-0472">Membrane</keyword>
<feature type="transmembrane region" description="Helical" evidence="1">
    <location>
        <begin position="29"/>
        <end position="51"/>
    </location>
</feature>
<protein>
    <submittedName>
        <fullName evidence="2">Uncharacterized protein</fullName>
    </submittedName>
</protein>
<accession>A0A4S2GX79</accession>
<evidence type="ECO:0000256" key="1">
    <source>
        <dbReference type="SAM" id="Phobius"/>
    </source>
</evidence>
<organism evidence="2 3">
    <name type="scientific">Marinicauda algicola</name>
    <dbReference type="NCBI Taxonomy" id="2029849"/>
    <lineage>
        <taxon>Bacteria</taxon>
        <taxon>Pseudomonadati</taxon>
        <taxon>Pseudomonadota</taxon>
        <taxon>Alphaproteobacteria</taxon>
        <taxon>Maricaulales</taxon>
        <taxon>Maricaulaceae</taxon>
        <taxon>Marinicauda</taxon>
    </lineage>
</organism>
<proteinExistence type="predicted"/>
<dbReference type="EMBL" id="SRXW01000006">
    <property type="protein sequence ID" value="TGY87372.1"/>
    <property type="molecule type" value="Genomic_DNA"/>
</dbReference>
<feature type="transmembrane region" description="Helical" evidence="1">
    <location>
        <begin position="58"/>
        <end position="79"/>
    </location>
</feature>